<accession>I1TIF1</accession>
<gene>
    <name evidence="2" type="primary">orf43</name>
</gene>
<dbReference type="EMBL" id="JQ248574">
    <property type="protein sequence ID" value="AEY81181.1"/>
    <property type="molecule type" value="Genomic_DNA"/>
</dbReference>
<keyword evidence="2" id="KW-0496">Mitochondrion</keyword>
<geneLocation type="mitochondrion" evidence="2"/>
<evidence type="ECO:0000313" key="2">
    <source>
        <dbReference type="EMBL" id="AEY81181.1"/>
    </source>
</evidence>
<dbReference type="AlphaFoldDB" id="I1TIF1"/>
<evidence type="ECO:0000256" key="1">
    <source>
        <dbReference type="SAM" id="MobiDB-lite"/>
    </source>
</evidence>
<feature type="region of interest" description="Disordered" evidence="1">
    <location>
        <begin position="147"/>
        <end position="171"/>
    </location>
</feature>
<organism evidence="2">
    <name type="scientific">Daucus carota subsp. sativus</name>
    <name type="common">Carrot</name>
    <dbReference type="NCBI Taxonomy" id="79200"/>
    <lineage>
        <taxon>Eukaryota</taxon>
        <taxon>Viridiplantae</taxon>
        <taxon>Streptophyta</taxon>
        <taxon>Embryophyta</taxon>
        <taxon>Tracheophyta</taxon>
        <taxon>Spermatophyta</taxon>
        <taxon>Magnoliopsida</taxon>
        <taxon>eudicotyledons</taxon>
        <taxon>Gunneridae</taxon>
        <taxon>Pentapetalae</taxon>
        <taxon>asterids</taxon>
        <taxon>campanulids</taxon>
        <taxon>Apiales</taxon>
        <taxon>Apiaceae</taxon>
        <taxon>Apioideae</taxon>
        <taxon>Scandiceae</taxon>
        <taxon>Daucinae</taxon>
        <taxon>Daucus</taxon>
        <taxon>Daucus sect. Daucus</taxon>
    </lineage>
</organism>
<feature type="compositionally biased region" description="Polar residues" evidence="1">
    <location>
        <begin position="44"/>
        <end position="53"/>
    </location>
</feature>
<dbReference type="OrthoDB" id="10475239at2759"/>
<sequence>MSLYGRPNQYGAEGSGFQQAPSLAFPLSDKGGGPLQAESDSESRTCPRSSKPTSKSDRKAKPFLPIQAGKAAPISNHRSPRSHIGAFMMHHDQKAVKKTRPMHQCTVMITYFLYFIDDLRAKPPIYYYLLLLGQRALPPPNSFHFSQGQGLRLDLRGRSPRDPSPSRAPRY</sequence>
<feature type="region of interest" description="Disordered" evidence="1">
    <location>
        <begin position="1"/>
        <end position="81"/>
    </location>
</feature>
<protein>
    <submittedName>
        <fullName evidence="2">Orf43</fullName>
    </submittedName>
</protein>
<name>I1TIF1_DAUCS</name>
<proteinExistence type="predicted"/>
<reference evidence="2" key="1">
    <citation type="journal article" date="2012" name="BMC Plant Biol.">
        <title>De novo assembly of the carrot mitochondrial genome using next generation sequencing of whole genomic DNA provides first evidence of DNA transfer into an angiosperm plastid genome.</title>
        <authorList>
            <person name="Iorizzo M."/>
            <person name="Senalik D."/>
            <person name="Szklarczyk M."/>
            <person name="Grzebelus D."/>
            <person name="Spooner D."/>
            <person name="Simon P."/>
        </authorList>
    </citation>
    <scope>NUCLEOTIDE SEQUENCE</scope>
    <source>
        <tissue evidence="2">Leaf</tissue>
    </source>
</reference>